<dbReference type="GO" id="GO:0015297">
    <property type="term" value="F:antiporter activity"/>
    <property type="evidence" value="ECO:0007669"/>
    <property type="project" value="UniProtKB-KW"/>
</dbReference>
<feature type="transmembrane region" description="Helical" evidence="10">
    <location>
        <begin position="544"/>
        <end position="567"/>
    </location>
</feature>
<feature type="domain" description="Sodium/calcium exchanger membrane region" evidence="11">
    <location>
        <begin position="523"/>
        <end position="674"/>
    </location>
</feature>
<dbReference type="GO" id="GO:0006814">
    <property type="term" value="P:sodium ion transport"/>
    <property type="evidence" value="ECO:0007669"/>
    <property type="project" value="UniProtKB-KW"/>
</dbReference>
<dbReference type="InterPro" id="IPR004837">
    <property type="entry name" value="NaCa_Exmemb"/>
</dbReference>
<feature type="transmembrane region" description="Helical" evidence="10">
    <location>
        <begin position="456"/>
        <end position="477"/>
    </location>
</feature>
<organism evidence="12">
    <name type="scientific">Wollemia nobilis</name>
    <dbReference type="NCBI Taxonomy" id="56998"/>
    <lineage>
        <taxon>Eukaryota</taxon>
        <taxon>Viridiplantae</taxon>
        <taxon>Streptophyta</taxon>
        <taxon>Embryophyta</taxon>
        <taxon>Tracheophyta</taxon>
        <taxon>Spermatophyta</taxon>
        <taxon>Pinopsida</taxon>
        <taxon>Pinidae</taxon>
        <taxon>Conifers II</taxon>
        <taxon>Araucariales</taxon>
        <taxon>Araucariaceae</taxon>
        <taxon>Wollemia</taxon>
    </lineage>
</organism>
<keyword evidence="6" id="KW-0915">Sodium</keyword>
<evidence type="ECO:0000256" key="3">
    <source>
        <dbReference type="ARBA" id="ARBA00022449"/>
    </source>
</evidence>
<comment type="subcellular location">
    <subcellularLocation>
        <location evidence="1">Membrane</location>
        <topology evidence="1">Multi-pass membrane protein</topology>
    </subcellularLocation>
</comment>
<feature type="transmembrane region" description="Helical" evidence="10">
    <location>
        <begin position="427"/>
        <end position="444"/>
    </location>
</feature>
<feature type="transmembrane region" description="Helical" evidence="10">
    <location>
        <begin position="308"/>
        <end position="326"/>
    </location>
</feature>
<feature type="transmembrane region" description="Helical" evidence="10">
    <location>
        <begin position="587"/>
        <end position="615"/>
    </location>
</feature>
<evidence type="ECO:0000256" key="5">
    <source>
        <dbReference type="ARBA" id="ARBA00022989"/>
    </source>
</evidence>
<feature type="transmembrane region" description="Helical" evidence="10">
    <location>
        <begin position="519"/>
        <end position="537"/>
    </location>
</feature>
<dbReference type="Pfam" id="PF01699">
    <property type="entry name" value="Na_Ca_ex"/>
    <property type="match status" value="2"/>
</dbReference>
<evidence type="ECO:0000256" key="4">
    <source>
        <dbReference type="ARBA" id="ARBA00022692"/>
    </source>
</evidence>
<feature type="transmembrane region" description="Helical" evidence="10">
    <location>
        <begin position="627"/>
        <end position="647"/>
    </location>
</feature>
<keyword evidence="4 10" id="KW-0812">Transmembrane</keyword>
<dbReference type="PANTHER" id="PTHR12266">
    <property type="entry name" value="NA+/CA2+ K+ INDEPENDENT EXCHANGER"/>
    <property type="match status" value="1"/>
</dbReference>
<dbReference type="AlphaFoldDB" id="A0A0C9S8J3"/>
<comment type="similarity">
    <text evidence="9">Belongs to the Ca(2+):cation antiporter (CaCA) (TC 2.A.19) family. Cation/calcium exchanger (CCX) subfamily.</text>
</comment>
<keyword evidence="5 10" id="KW-1133">Transmembrane helix</keyword>
<dbReference type="InterPro" id="IPR051359">
    <property type="entry name" value="CaCA_antiporter"/>
</dbReference>
<evidence type="ECO:0000256" key="6">
    <source>
        <dbReference type="ARBA" id="ARBA00023053"/>
    </source>
</evidence>
<evidence type="ECO:0000256" key="7">
    <source>
        <dbReference type="ARBA" id="ARBA00023136"/>
    </source>
</evidence>
<feature type="transmembrane region" description="Helical" evidence="10">
    <location>
        <begin position="21"/>
        <end position="37"/>
    </location>
</feature>
<dbReference type="GO" id="GO:0008324">
    <property type="term" value="F:monoatomic cation transmembrane transporter activity"/>
    <property type="evidence" value="ECO:0007669"/>
    <property type="project" value="TreeGrafter"/>
</dbReference>
<protein>
    <submittedName>
        <fullName evidence="12">TSA: Wollemia nobilis Ref_Wollemi_Transcript_4307_3223 transcribed RNA sequence</fullName>
    </submittedName>
</protein>
<feature type="transmembrane region" description="Helical" evidence="10">
    <location>
        <begin position="653"/>
        <end position="672"/>
    </location>
</feature>
<keyword evidence="8" id="KW-0406">Ion transport</keyword>
<dbReference type="InterPro" id="IPR044880">
    <property type="entry name" value="NCX_ion-bd_dom_sf"/>
</dbReference>
<evidence type="ECO:0000256" key="8">
    <source>
        <dbReference type="ARBA" id="ARBA00023201"/>
    </source>
</evidence>
<evidence type="ECO:0000256" key="9">
    <source>
        <dbReference type="ARBA" id="ARBA00038187"/>
    </source>
</evidence>
<keyword evidence="3" id="KW-0050">Antiport</keyword>
<keyword evidence="7 10" id="KW-0472">Membrane</keyword>
<dbReference type="GO" id="GO:0016020">
    <property type="term" value="C:membrane"/>
    <property type="evidence" value="ECO:0007669"/>
    <property type="project" value="UniProtKB-SubCell"/>
</dbReference>
<evidence type="ECO:0000256" key="2">
    <source>
        <dbReference type="ARBA" id="ARBA00022448"/>
    </source>
</evidence>
<feature type="transmembrane region" description="Helical" evidence="10">
    <location>
        <begin position="174"/>
        <end position="196"/>
    </location>
</feature>
<name>A0A0C9S8J3_9CONI</name>
<feature type="transmembrane region" description="Helical" evidence="10">
    <location>
        <begin position="282"/>
        <end position="302"/>
    </location>
</feature>
<dbReference type="Gene3D" id="1.20.1420.30">
    <property type="entry name" value="NCX, central ion-binding region"/>
    <property type="match status" value="2"/>
</dbReference>
<feature type="transmembrane region" description="Helical" evidence="10">
    <location>
        <begin position="251"/>
        <end position="270"/>
    </location>
</feature>
<sequence length="682" mass="74386">MIYPLTTAMDGVRIRSKSLRLALNLAFMTMLYFFLFNQNKFTPPLYLRRKSSKSSYRWSSQASRSGSVYEKKNPAVSGPNLSLKLRILAEKNISAIGDGGARATVEEVRDLAESPNVVVPAVEDKDDAVPCSGVKRHLNYDNECEYIKAQDDCSAGGFIEYVEFFYCSCGKVHILGYIVLGLWLVALFYMLGNTAADYFCCSLEMLSSLLKLPPTVAGVTLLPLGNGAPDVFASIAAFGGADAGEVGLNSVLGGAVFVTCVVAGSISLFVAGSGVSIDQECFVRDVGFFLLTLASLCVILILGKISLWGALGFVSIYFVYATTIAAKEILRKRRQKFNLESITILHPVGGDNFGPCVEDDSSIRQPLLDPVSATGLADDSELKPLPQWMWDSNVAIYTNHGLEKSEESARTLWGWSEEEEKCRVSKVCLRWLLFLLELPLLLPRRLTIPIVDENRWSRGFAIASVALAPILMAALWNSQEIKPFGIGKSAYVIAGILGATLGTLAFFTTKAEHPPRRFVFPWVAGGFLMSILWFYMIANELVALLVAFGTILDISPSLLGLTVLAWGNSMGDLMSNIALALNGGDGVQIAMSGCYAGPMFNTLAGLGLSLVLGAWKNEPFYIIPEDVTLFYTLGFLVAGLLWTLVVLPSNNMYPSKLLGIGLLMLYLLFLLFRLGKYLEAET</sequence>
<dbReference type="EMBL" id="GCHU01004276">
    <property type="protein sequence ID" value="JAG89007.1"/>
    <property type="molecule type" value="Transcribed_RNA"/>
</dbReference>
<keyword evidence="2" id="KW-0813">Transport</keyword>
<dbReference type="PANTHER" id="PTHR12266:SF0">
    <property type="entry name" value="MITOCHONDRIAL SODIUM_CALCIUM EXCHANGER PROTEIN"/>
    <property type="match status" value="1"/>
</dbReference>
<keyword evidence="8" id="KW-0739">Sodium transport</keyword>
<feature type="domain" description="Sodium/calcium exchanger membrane region" evidence="11">
    <location>
        <begin position="181"/>
        <end position="323"/>
    </location>
</feature>
<evidence type="ECO:0000256" key="1">
    <source>
        <dbReference type="ARBA" id="ARBA00004141"/>
    </source>
</evidence>
<feature type="transmembrane region" description="Helical" evidence="10">
    <location>
        <begin position="489"/>
        <end position="507"/>
    </location>
</feature>
<evidence type="ECO:0000313" key="12">
    <source>
        <dbReference type="EMBL" id="JAG89007.1"/>
    </source>
</evidence>
<evidence type="ECO:0000259" key="11">
    <source>
        <dbReference type="Pfam" id="PF01699"/>
    </source>
</evidence>
<evidence type="ECO:0000256" key="10">
    <source>
        <dbReference type="SAM" id="Phobius"/>
    </source>
</evidence>
<reference evidence="12" key="1">
    <citation type="submission" date="2015-02" db="EMBL/GenBank/DDBJ databases">
        <title>A transcriptome of Wollemia nobilis - a relic of Gondwana.</title>
        <authorList>
            <person name="Chia J.Y."/>
            <person name="Leong Y.S."/>
            <person name="Abdul Karim S."/>
            <person name="Wan Azmi N."/>
            <person name="Hercus R."/>
            <person name="Croft L."/>
        </authorList>
    </citation>
    <scope>NUCLEOTIDE SEQUENCE</scope>
    <source>
        <strain evidence="12">MaeBrown</strain>
        <tissue evidence="12">Leaf</tissue>
    </source>
</reference>
<accession>A0A0C9S8J3</accession>
<proteinExistence type="inferred from homology"/>